<feature type="chain" id="PRO_5001506665" description="Secreted protein" evidence="1">
    <location>
        <begin position="21"/>
        <end position="80"/>
    </location>
</feature>
<keyword evidence="1" id="KW-0732">Signal</keyword>
<dbReference type="EMBL" id="KI632147">
    <property type="protein sequence ID" value="EYU23934.1"/>
    <property type="molecule type" value="Genomic_DNA"/>
</dbReference>
<evidence type="ECO:0000313" key="2">
    <source>
        <dbReference type="EMBL" id="EYU23934.1"/>
    </source>
</evidence>
<reference evidence="2 3" key="1">
    <citation type="journal article" date="2013" name="Proc. Natl. Acad. Sci. U.S.A.">
        <title>Fine-scale variation in meiotic recombination in Mimulus inferred from population shotgun sequencing.</title>
        <authorList>
            <person name="Hellsten U."/>
            <person name="Wright K.M."/>
            <person name="Jenkins J."/>
            <person name="Shu S."/>
            <person name="Yuan Y."/>
            <person name="Wessler S.R."/>
            <person name="Schmutz J."/>
            <person name="Willis J.H."/>
            <person name="Rokhsar D.S."/>
        </authorList>
    </citation>
    <scope>NUCLEOTIDE SEQUENCE [LARGE SCALE GENOMIC DNA]</scope>
    <source>
        <strain evidence="3">cv. DUN x IM62</strain>
    </source>
</reference>
<evidence type="ECO:0000313" key="3">
    <source>
        <dbReference type="Proteomes" id="UP000030748"/>
    </source>
</evidence>
<proteinExistence type="predicted"/>
<dbReference type="AlphaFoldDB" id="A0A022Q8P2"/>
<keyword evidence="3" id="KW-1185">Reference proteome</keyword>
<evidence type="ECO:0000256" key="1">
    <source>
        <dbReference type="SAM" id="SignalP"/>
    </source>
</evidence>
<accession>A0A022Q8P2</accession>
<name>A0A022Q8P2_ERYGU</name>
<evidence type="ECO:0008006" key="4">
    <source>
        <dbReference type="Google" id="ProtNLM"/>
    </source>
</evidence>
<protein>
    <recommendedName>
        <fullName evidence="4">Secreted protein</fullName>
    </recommendedName>
</protein>
<organism evidence="2 3">
    <name type="scientific">Erythranthe guttata</name>
    <name type="common">Yellow monkey flower</name>
    <name type="synonym">Mimulus guttatus</name>
    <dbReference type="NCBI Taxonomy" id="4155"/>
    <lineage>
        <taxon>Eukaryota</taxon>
        <taxon>Viridiplantae</taxon>
        <taxon>Streptophyta</taxon>
        <taxon>Embryophyta</taxon>
        <taxon>Tracheophyta</taxon>
        <taxon>Spermatophyta</taxon>
        <taxon>Magnoliopsida</taxon>
        <taxon>eudicotyledons</taxon>
        <taxon>Gunneridae</taxon>
        <taxon>Pentapetalae</taxon>
        <taxon>asterids</taxon>
        <taxon>lamiids</taxon>
        <taxon>Lamiales</taxon>
        <taxon>Phrymaceae</taxon>
        <taxon>Erythranthe</taxon>
    </lineage>
</organism>
<dbReference type="Proteomes" id="UP000030748">
    <property type="component" value="Unassembled WGS sequence"/>
</dbReference>
<sequence length="80" mass="8705">MVLILSSLATASVMVILSEGELSCLCLAAHYSALNRSEQWGNRVRYEDIPRLMQHQLLCSIVAINPRNSCGSTATCLGSH</sequence>
<feature type="signal peptide" evidence="1">
    <location>
        <begin position="1"/>
        <end position="20"/>
    </location>
</feature>
<gene>
    <name evidence="2" type="ORF">MIMGU_mgv1a017350mg</name>
</gene>